<keyword evidence="3" id="KW-1185">Reference proteome</keyword>
<proteinExistence type="predicted"/>
<accession>A0ABP7TZJ2</accession>
<comment type="caution">
    <text evidence="2">The sequence shown here is derived from an EMBL/GenBank/DDBJ whole genome shotgun (WGS) entry which is preliminary data.</text>
</comment>
<evidence type="ECO:0000256" key="1">
    <source>
        <dbReference type="SAM" id="Phobius"/>
    </source>
</evidence>
<dbReference type="EMBL" id="BAABAL010000024">
    <property type="protein sequence ID" value="GAA4033597.1"/>
    <property type="molecule type" value="Genomic_DNA"/>
</dbReference>
<evidence type="ECO:0000313" key="2">
    <source>
        <dbReference type="EMBL" id="GAA4033597.1"/>
    </source>
</evidence>
<keyword evidence="1" id="KW-1133">Transmembrane helix</keyword>
<feature type="transmembrane region" description="Helical" evidence="1">
    <location>
        <begin position="32"/>
        <end position="58"/>
    </location>
</feature>
<organism evidence="2 3">
    <name type="scientific">Allokutzneria multivorans</name>
    <dbReference type="NCBI Taxonomy" id="1142134"/>
    <lineage>
        <taxon>Bacteria</taxon>
        <taxon>Bacillati</taxon>
        <taxon>Actinomycetota</taxon>
        <taxon>Actinomycetes</taxon>
        <taxon>Pseudonocardiales</taxon>
        <taxon>Pseudonocardiaceae</taxon>
        <taxon>Allokutzneria</taxon>
    </lineage>
</organism>
<sequence length="141" mass="15464">MSLLFAWLGFIPHLAGAPKEVAFAFALPGALLLLGLLLYGVFSVIAEFVAFLGAMFGLATRAGRKRLFASPRPSPDAAPLLVLPASAVAGARASRHWRRVVITVRMIDGIEFRYSRFGMRRHREDLERGFTKLLGPRLTTA</sequence>
<reference evidence="3" key="1">
    <citation type="journal article" date="2019" name="Int. J. Syst. Evol. Microbiol.">
        <title>The Global Catalogue of Microorganisms (GCM) 10K type strain sequencing project: providing services to taxonomists for standard genome sequencing and annotation.</title>
        <authorList>
            <consortium name="The Broad Institute Genomics Platform"/>
            <consortium name="The Broad Institute Genome Sequencing Center for Infectious Disease"/>
            <person name="Wu L."/>
            <person name="Ma J."/>
        </authorList>
    </citation>
    <scope>NUCLEOTIDE SEQUENCE [LARGE SCALE GENOMIC DNA]</scope>
    <source>
        <strain evidence="3">JCM 17342</strain>
    </source>
</reference>
<keyword evidence="1" id="KW-0472">Membrane</keyword>
<dbReference type="Proteomes" id="UP001501747">
    <property type="component" value="Unassembled WGS sequence"/>
</dbReference>
<name>A0ABP7TZJ2_9PSEU</name>
<protein>
    <submittedName>
        <fullName evidence="2">Uncharacterized protein</fullName>
    </submittedName>
</protein>
<evidence type="ECO:0000313" key="3">
    <source>
        <dbReference type="Proteomes" id="UP001501747"/>
    </source>
</evidence>
<gene>
    <name evidence="2" type="ORF">GCM10022247_68220</name>
</gene>
<keyword evidence="1" id="KW-0812">Transmembrane</keyword>